<name>A0A165G889_9BASI</name>
<feature type="region of interest" description="Disordered" evidence="1">
    <location>
        <begin position="159"/>
        <end position="191"/>
    </location>
</feature>
<dbReference type="AlphaFoldDB" id="A0A165G889"/>
<feature type="compositionally biased region" description="Basic and acidic residues" evidence="1">
    <location>
        <begin position="128"/>
        <end position="145"/>
    </location>
</feature>
<feature type="region of interest" description="Disordered" evidence="1">
    <location>
        <begin position="71"/>
        <end position="146"/>
    </location>
</feature>
<sequence>MPSPPHFQESPKVNGFPREQAGGTAPSLSDRSERNEIAEMIDLVHAYQINVEGDRDLLLALLKAKQGEEERNAAHSSLHNSILRVRGTISPPNSRRAVSPPRMQDPTSSLGSQSQAAMVSPATVTTQRPDRSPQHGKSPEVDNLERQWLPSLSTVLHSLAEPEVDLEDSEGVPASVNGPSISRGSGGSPHR</sequence>
<dbReference type="Proteomes" id="UP000076842">
    <property type="component" value="Unassembled WGS sequence"/>
</dbReference>
<dbReference type="InParanoid" id="A0A165G889"/>
<feature type="region of interest" description="Disordered" evidence="1">
    <location>
        <begin position="1"/>
        <end position="33"/>
    </location>
</feature>
<accession>A0A165G889</accession>
<feature type="compositionally biased region" description="Polar residues" evidence="1">
    <location>
        <begin position="105"/>
        <end position="127"/>
    </location>
</feature>
<keyword evidence="3" id="KW-1185">Reference proteome</keyword>
<organism evidence="2 3">
    <name type="scientific">Calocera cornea HHB12733</name>
    <dbReference type="NCBI Taxonomy" id="1353952"/>
    <lineage>
        <taxon>Eukaryota</taxon>
        <taxon>Fungi</taxon>
        <taxon>Dikarya</taxon>
        <taxon>Basidiomycota</taxon>
        <taxon>Agaricomycotina</taxon>
        <taxon>Dacrymycetes</taxon>
        <taxon>Dacrymycetales</taxon>
        <taxon>Dacrymycetaceae</taxon>
        <taxon>Calocera</taxon>
    </lineage>
</organism>
<gene>
    <name evidence="2" type="ORF">CALCODRAFT_495755</name>
</gene>
<dbReference type="EMBL" id="KV423959">
    <property type="protein sequence ID" value="KZT57722.1"/>
    <property type="molecule type" value="Genomic_DNA"/>
</dbReference>
<proteinExistence type="predicted"/>
<reference evidence="2 3" key="1">
    <citation type="journal article" date="2016" name="Mol. Biol. Evol.">
        <title>Comparative Genomics of Early-Diverging Mushroom-Forming Fungi Provides Insights into the Origins of Lignocellulose Decay Capabilities.</title>
        <authorList>
            <person name="Nagy L.G."/>
            <person name="Riley R."/>
            <person name="Tritt A."/>
            <person name="Adam C."/>
            <person name="Daum C."/>
            <person name="Floudas D."/>
            <person name="Sun H."/>
            <person name="Yadav J.S."/>
            <person name="Pangilinan J."/>
            <person name="Larsson K.H."/>
            <person name="Matsuura K."/>
            <person name="Barry K."/>
            <person name="Labutti K."/>
            <person name="Kuo R."/>
            <person name="Ohm R.A."/>
            <person name="Bhattacharya S.S."/>
            <person name="Shirouzu T."/>
            <person name="Yoshinaga Y."/>
            <person name="Martin F.M."/>
            <person name="Grigoriev I.V."/>
            <person name="Hibbett D.S."/>
        </authorList>
    </citation>
    <scope>NUCLEOTIDE SEQUENCE [LARGE SCALE GENOMIC DNA]</scope>
    <source>
        <strain evidence="2 3">HHB12733</strain>
    </source>
</reference>
<evidence type="ECO:0000313" key="3">
    <source>
        <dbReference type="Proteomes" id="UP000076842"/>
    </source>
</evidence>
<evidence type="ECO:0000313" key="2">
    <source>
        <dbReference type="EMBL" id="KZT57722.1"/>
    </source>
</evidence>
<protein>
    <submittedName>
        <fullName evidence="2">Uncharacterized protein</fullName>
    </submittedName>
</protein>
<evidence type="ECO:0000256" key="1">
    <source>
        <dbReference type="SAM" id="MobiDB-lite"/>
    </source>
</evidence>